<keyword evidence="3" id="KW-1185">Reference proteome</keyword>
<comment type="caution">
    <text evidence="2">The sequence shown here is derived from an EMBL/GenBank/DDBJ whole genome shotgun (WGS) entry which is preliminary data.</text>
</comment>
<proteinExistence type="predicted"/>
<evidence type="ECO:0000313" key="3">
    <source>
        <dbReference type="Proteomes" id="UP000295310"/>
    </source>
</evidence>
<sequence>MKDKSFFWMFIMYIILFFAYDTFDRSTVNWTLFAVISVFVLYHLIKIMSEMKKKLEESSTQGKYLFSRKKDIYLYHLRNTLMLLGLYIIPIGGLLLEMPWKWLVIDFGIILIGLAYAIEYHSKGRSDILKWEE</sequence>
<feature type="transmembrane region" description="Helical" evidence="1">
    <location>
        <begin position="7"/>
        <end position="23"/>
    </location>
</feature>
<feature type="transmembrane region" description="Helical" evidence="1">
    <location>
        <begin position="73"/>
        <end position="96"/>
    </location>
</feature>
<dbReference type="EMBL" id="SCWA01000007">
    <property type="protein sequence ID" value="TDL98064.1"/>
    <property type="molecule type" value="Genomic_DNA"/>
</dbReference>
<keyword evidence="1" id="KW-0812">Transmembrane</keyword>
<name>A0A4R6BE52_9STAP</name>
<dbReference type="RefSeq" id="WP_133431767.1">
    <property type="nucleotide sequence ID" value="NZ_SCWA01000007.1"/>
</dbReference>
<organism evidence="2 3">
    <name type="scientific">Macrococcus brunensis</name>
    <dbReference type="NCBI Taxonomy" id="198483"/>
    <lineage>
        <taxon>Bacteria</taxon>
        <taxon>Bacillati</taxon>
        <taxon>Bacillota</taxon>
        <taxon>Bacilli</taxon>
        <taxon>Bacillales</taxon>
        <taxon>Staphylococcaceae</taxon>
        <taxon>Macrococcus</taxon>
    </lineage>
</organism>
<feature type="transmembrane region" description="Helical" evidence="1">
    <location>
        <begin position="102"/>
        <end position="120"/>
    </location>
</feature>
<dbReference type="OrthoDB" id="2418380at2"/>
<feature type="transmembrane region" description="Helical" evidence="1">
    <location>
        <begin position="29"/>
        <end position="45"/>
    </location>
</feature>
<gene>
    <name evidence="2" type="ORF">ERX27_05145</name>
</gene>
<reference evidence="2 3" key="1">
    <citation type="submission" date="2019-01" db="EMBL/GenBank/DDBJ databases">
        <title>Draft genome sequences of the type strains of six Macrococcus species.</title>
        <authorList>
            <person name="Mazhar S."/>
            <person name="Altermann E."/>
            <person name="Hill C."/>
            <person name="Mcauliffe O."/>
        </authorList>
    </citation>
    <scope>NUCLEOTIDE SEQUENCE [LARGE SCALE GENOMIC DNA]</scope>
    <source>
        <strain evidence="2 3">CCM4811</strain>
    </source>
</reference>
<evidence type="ECO:0000313" key="2">
    <source>
        <dbReference type="EMBL" id="TDL98064.1"/>
    </source>
</evidence>
<accession>A0A4R6BE52</accession>
<keyword evidence="1" id="KW-0472">Membrane</keyword>
<protein>
    <submittedName>
        <fullName evidence="2">Uncharacterized protein</fullName>
    </submittedName>
</protein>
<evidence type="ECO:0000256" key="1">
    <source>
        <dbReference type="SAM" id="Phobius"/>
    </source>
</evidence>
<dbReference type="Proteomes" id="UP000295310">
    <property type="component" value="Unassembled WGS sequence"/>
</dbReference>
<keyword evidence="1" id="KW-1133">Transmembrane helix</keyword>
<dbReference type="AlphaFoldDB" id="A0A4R6BE52"/>